<dbReference type="RefSeq" id="WP_007479323.1">
    <property type="nucleotide sequence ID" value="NZ_JH724307.1"/>
</dbReference>
<accession>I9TCL6</accession>
<dbReference type="EMBL" id="AGXV01000020">
    <property type="protein sequence ID" value="EIY66683.1"/>
    <property type="molecule type" value="Genomic_DNA"/>
</dbReference>
<keyword evidence="3" id="KW-1185">Reference proteome</keyword>
<dbReference type="Pfam" id="PF01823">
    <property type="entry name" value="MACPF"/>
    <property type="match status" value="1"/>
</dbReference>
<protein>
    <recommendedName>
        <fullName evidence="1">MACPF domain-containing protein</fullName>
    </recommendedName>
</protein>
<dbReference type="AlphaFoldDB" id="I9TCL6"/>
<dbReference type="PATRIC" id="fig|997887.3.peg.1519"/>
<name>I9TCL6_9BACE</name>
<organism evidence="2 3">
    <name type="scientific">Bacteroides salyersiae CL02T12C01</name>
    <dbReference type="NCBI Taxonomy" id="997887"/>
    <lineage>
        <taxon>Bacteria</taxon>
        <taxon>Pseudomonadati</taxon>
        <taxon>Bacteroidota</taxon>
        <taxon>Bacteroidia</taxon>
        <taxon>Bacteroidales</taxon>
        <taxon>Bacteroidaceae</taxon>
        <taxon>Bacteroides</taxon>
    </lineage>
</organism>
<dbReference type="InterPro" id="IPR020864">
    <property type="entry name" value="MACPF"/>
</dbReference>
<proteinExistence type="predicted"/>
<comment type="caution">
    <text evidence="2">The sequence shown here is derived from an EMBL/GenBank/DDBJ whole genome shotgun (WGS) entry which is preliminary data.</text>
</comment>
<evidence type="ECO:0000313" key="2">
    <source>
        <dbReference type="EMBL" id="EIY66683.1"/>
    </source>
</evidence>
<sequence>MRQKILFILILILSLHSCSDIIEKLPNDLPISNITTRSYPGDNEYDALGYGCDVAKDLFSAKIAVVDNDLIKEVYGDRIARDAISPDLVQYGSMNYTAGATSADYLKSASQTKNITFNGSYKAISCNGSISTYYSDSSSLNSQYSYVCFERYIQKRAYTYSLGIESLRKNFLTTHFKSALNNFSPQTIVSKYGTHVYSNVKLGGKLSLLYKMAISDLYAETKSSKTRAITVSLTGLLDKVLGLSLTNSLDITEEERQQVKQHTNSAQYVISTIGGDNNIPMTGIVIDAEKTNYTFDSASWERSVGQENTTTGLIDFTSGSLIPIWEFVDDPIKREALKKYVIKYIEENELKIDELIPLYLIYHNGYHCLAGARHTKEQLAKPNRVFYGFLGYLLKNPTEKAIPLYSLINPNVPNNYDYYCIAGEGAMQQQMSAGRIYDGIFGYILKAPDTNSVPLYCLCNPHEYDYFCVSNEDALKRELSKGCFQDGIYGYLYYY</sequence>
<dbReference type="PROSITE" id="PS51412">
    <property type="entry name" value="MACPF_2"/>
    <property type="match status" value="1"/>
</dbReference>
<gene>
    <name evidence="2" type="ORF">HMPREF1071_01444</name>
</gene>
<dbReference type="Proteomes" id="UP000005150">
    <property type="component" value="Unassembled WGS sequence"/>
</dbReference>
<evidence type="ECO:0000313" key="3">
    <source>
        <dbReference type="Proteomes" id="UP000005150"/>
    </source>
</evidence>
<evidence type="ECO:0000259" key="1">
    <source>
        <dbReference type="PROSITE" id="PS51412"/>
    </source>
</evidence>
<reference evidence="2 3" key="1">
    <citation type="submission" date="2012-02" db="EMBL/GenBank/DDBJ databases">
        <title>The Genome Sequence of Bacteroides salyersiae CL02T12C01.</title>
        <authorList>
            <consortium name="The Broad Institute Genome Sequencing Platform"/>
            <person name="Earl A."/>
            <person name="Ward D."/>
            <person name="Feldgarden M."/>
            <person name="Gevers D."/>
            <person name="Zitomersky N.L."/>
            <person name="Coyne M.J."/>
            <person name="Comstock L.E."/>
            <person name="Young S.K."/>
            <person name="Zeng Q."/>
            <person name="Gargeya S."/>
            <person name="Fitzgerald M."/>
            <person name="Haas B."/>
            <person name="Abouelleil A."/>
            <person name="Alvarado L."/>
            <person name="Arachchi H.M."/>
            <person name="Berlin A."/>
            <person name="Chapman S.B."/>
            <person name="Gearin G."/>
            <person name="Goldberg J."/>
            <person name="Griggs A."/>
            <person name="Gujja S."/>
            <person name="Hansen M."/>
            <person name="Heiman D."/>
            <person name="Howarth C."/>
            <person name="Larimer J."/>
            <person name="Lui A."/>
            <person name="MacDonald P.J.P."/>
            <person name="McCowen C."/>
            <person name="Montmayeur A."/>
            <person name="Murphy C."/>
            <person name="Neiman D."/>
            <person name="Pearson M."/>
            <person name="Priest M."/>
            <person name="Roberts A."/>
            <person name="Saif S."/>
            <person name="Shea T."/>
            <person name="Sisk P."/>
            <person name="Stolte C."/>
            <person name="Sykes S."/>
            <person name="Wortman J."/>
            <person name="Nusbaum C."/>
            <person name="Birren B."/>
        </authorList>
    </citation>
    <scope>NUCLEOTIDE SEQUENCE [LARGE SCALE GENOMIC DNA]</scope>
    <source>
        <strain evidence="2 3">CL02T12C01</strain>
    </source>
</reference>
<feature type="domain" description="MACPF" evidence="1">
    <location>
        <begin position="14"/>
        <end position="359"/>
    </location>
</feature>
<dbReference type="HOGENOM" id="CLU_043117_0_0_10"/>
<dbReference type="OrthoDB" id="1038436at2"/>